<sequence>MKLMMMIISFRCRCKIANILVPVSSELDSSTTFSYNPDTKRIHQALVDMARMNFTAESERQPFKQVFIKLEGLSKTETDYLSLQEFLDSIQSDPAIAFPQSTIVELVQPKSDQRSSSHAIIRLVRPAEIPSERWLAELLGACHRLKDARLSMAPAPPRHLTTIEPVLLCAPPSSAINLIPPSLCQPLPMTAALRSEDIAPNFITYPPSKKPAFHKKRGRRSSNNPRPPTSHSISSTIEQESLKLAKIKESQAILLAAKKLEKERSGRRAPISRLLLSRPPT</sequence>
<reference evidence="2" key="2">
    <citation type="journal article" date="2018" name="Mol. Plant Microbe Interact.">
        <title>Genome sequence resources for the wheat stripe rust pathogen (Puccinia striiformis f. sp. tritici) and the barley stripe rust pathogen (Puccinia striiformis f. sp. hordei).</title>
        <authorList>
            <person name="Xia C."/>
            <person name="Wang M."/>
            <person name="Yin C."/>
            <person name="Cornejo O.E."/>
            <person name="Hulbert S.H."/>
            <person name="Chen X."/>
        </authorList>
    </citation>
    <scope>NUCLEOTIDE SEQUENCE [LARGE SCALE GENOMIC DNA]</scope>
    <source>
        <strain evidence="2">93-210</strain>
    </source>
</reference>
<keyword evidence="2" id="KW-1185">Reference proteome</keyword>
<evidence type="ECO:0000313" key="2">
    <source>
        <dbReference type="Proteomes" id="UP001060170"/>
    </source>
</evidence>
<gene>
    <name evidence="1" type="ORF">MJO28_007300</name>
</gene>
<accession>A0ACC0EEF0</accession>
<comment type="caution">
    <text evidence="1">The sequence shown here is derived from an EMBL/GenBank/DDBJ whole genome shotgun (WGS) entry which is preliminary data.</text>
</comment>
<evidence type="ECO:0000313" key="1">
    <source>
        <dbReference type="EMBL" id="KAI7951616.1"/>
    </source>
</evidence>
<proteinExistence type="predicted"/>
<reference evidence="2" key="1">
    <citation type="journal article" date="2018" name="BMC Genomics">
        <title>Genomic insights into host adaptation between the wheat stripe rust pathogen (Puccinia striiformis f. sp. tritici) and the barley stripe rust pathogen (Puccinia striiformis f. sp. hordei).</title>
        <authorList>
            <person name="Xia C."/>
            <person name="Wang M."/>
            <person name="Yin C."/>
            <person name="Cornejo O.E."/>
            <person name="Hulbert S.H."/>
            <person name="Chen X."/>
        </authorList>
    </citation>
    <scope>NUCLEOTIDE SEQUENCE [LARGE SCALE GENOMIC DNA]</scope>
    <source>
        <strain evidence="2">93-210</strain>
    </source>
</reference>
<organism evidence="1 2">
    <name type="scientific">Puccinia striiformis f. sp. tritici</name>
    <dbReference type="NCBI Taxonomy" id="168172"/>
    <lineage>
        <taxon>Eukaryota</taxon>
        <taxon>Fungi</taxon>
        <taxon>Dikarya</taxon>
        <taxon>Basidiomycota</taxon>
        <taxon>Pucciniomycotina</taxon>
        <taxon>Pucciniomycetes</taxon>
        <taxon>Pucciniales</taxon>
        <taxon>Pucciniaceae</taxon>
        <taxon>Puccinia</taxon>
    </lineage>
</organism>
<reference evidence="1 2" key="3">
    <citation type="journal article" date="2022" name="Microbiol. Spectr.">
        <title>Folding features and dynamics of 3D genome architecture in plant fungal pathogens.</title>
        <authorList>
            <person name="Xia C."/>
        </authorList>
    </citation>
    <scope>NUCLEOTIDE SEQUENCE [LARGE SCALE GENOMIC DNA]</scope>
    <source>
        <strain evidence="1 2">93-210</strain>
    </source>
</reference>
<dbReference type="EMBL" id="CM045871">
    <property type="protein sequence ID" value="KAI7951616.1"/>
    <property type="molecule type" value="Genomic_DNA"/>
</dbReference>
<dbReference type="Proteomes" id="UP001060170">
    <property type="component" value="Chromosome 7"/>
</dbReference>
<name>A0ACC0EEF0_9BASI</name>
<protein>
    <submittedName>
        <fullName evidence="1">Uncharacterized protein</fullName>
    </submittedName>
</protein>